<accession>K3VP52</accession>
<proteinExistence type="predicted"/>
<reference evidence="1 2" key="1">
    <citation type="journal article" date="2012" name="PLoS Pathog.">
        <title>Comparative pathogenomics reveals horizontally acquired novel virulence genes in fungi infecting cereal hosts.</title>
        <authorList>
            <person name="Gardiner D.M."/>
            <person name="McDonald M.C."/>
            <person name="Covarelli L."/>
            <person name="Solomon P.S."/>
            <person name="Rusu A.G."/>
            <person name="Marshall M."/>
            <person name="Kazan K."/>
            <person name="Chakraborty S."/>
            <person name="McDonald B.A."/>
            <person name="Manners J.M."/>
        </authorList>
    </citation>
    <scope>NUCLEOTIDE SEQUENCE [LARGE SCALE GENOMIC DNA]</scope>
    <source>
        <strain evidence="1 2">CS3096</strain>
    </source>
</reference>
<dbReference type="eggNOG" id="ENOG502SZ51">
    <property type="taxonomic scope" value="Eukaryota"/>
</dbReference>
<gene>
    <name evidence="1" type="ORF">FPSE_02882</name>
</gene>
<dbReference type="GeneID" id="20361501"/>
<comment type="caution">
    <text evidence="1">The sequence shown here is derived from an EMBL/GenBank/DDBJ whole genome shotgun (WGS) entry which is preliminary data.</text>
</comment>
<dbReference type="EMBL" id="AFNW01000064">
    <property type="protein sequence ID" value="EKJ77007.1"/>
    <property type="molecule type" value="Genomic_DNA"/>
</dbReference>
<evidence type="ECO:0000313" key="1">
    <source>
        <dbReference type="EMBL" id="EKJ77007.1"/>
    </source>
</evidence>
<organism evidence="1 2">
    <name type="scientific">Fusarium pseudograminearum (strain CS3096)</name>
    <name type="common">Wheat and barley crown-rot fungus</name>
    <dbReference type="NCBI Taxonomy" id="1028729"/>
    <lineage>
        <taxon>Eukaryota</taxon>
        <taxon>Fungi</taxon>
        <taxon>Dikarya</taxon>
        <taxon>Ascomycota</taxon>
        <taxon>Pezizomycotina</taxon>
        <taxon>Sordariomycetes</taxon>
        <taxon>Hypocreomycetidae</taxon>
        <taxon>Hypocreales</taxon>
        <taxon>Nectriaceae</taxon>
        <taxon>Fusarium</taxon>
    </lineage>
</organism>
<dbReference type="OrthoDB" id="3440400at2759"/>
<dbReference type="RefSeq" id="XP_009254276.1">
    <property type="nucleotide sequence ID" value="XM_009256001.1"/>
</dbReference>
<dbReference type="KEGG" id="fpu:FPSE_02882"/>
<dbReference type="Proteomes" id="UP000007978">
    <property type="component" value="Chromosome 3"/>
</dbReference>
<dbReference type="HOGENOM" id="CLU_199199_0_0_1"/>
<name>K3VP52_FUSPC</name>
<keyword evidence="2" id="KW-1185">Reference proteome</keyword>
<protein>
    <recommendedName>
        <fullName evidence="3">Pathogenicity protein</fullName>
    </recommendedName>
</protein>
<evidence type="ECO:0000313" key="2">
    <source>
        <dbReference type="Proteomes" id="UP000007978"/>
    </source>
</evidence>
<evidence type="ECO:0008006" key="3">
    <source>
        <dbReference type="Google" id="ProtNLM"/>
    </source>
</evidence>
<sequence>MKFSILSTIILAQGIISEGSSSIVHPKPKGTINIENYEVCLKVCWPEEPKCPEGWNSKKFGEDDYPCWTCCKKTDDDDL</sequence>
<dbReference type="AlphaFoldDB" id="K3VP52"/>